<keyword evidence="1" id="KW-0812">Transmembrane</keyword>
<protein>
    <submittedName>
        <fullName evidence="2">Uncharacterized protein</fullName>
    </submittedName>
</protein>
<feature type="transmembrane region" description="Helical" evidence="1">
    <location>
        <begin position="21"/>
        <end position="38"/>
    </location>
</feature>
<dbReference type="RefSeq" id="WP_301129927.1">
    <property type="nucleotide sequence ID" value="NZ_JAUHPV010000009.1"/>
</dbReference>
<sequence length="204" mass="21363">MDGVRHPVGRQSANVYWRRRLVVLLGLILVVVVAWFLITSPSGDGSEEPVADSSISPGATVTADAAADGGDPSRACGVDDVEITVTPNPFNVTLGSIPAFDVSIAHVGSSSCLLSTGGTDSELLITSGSTQIYTTADCPSNSPINERDFLLSGDTTESFSVNWNGQWSAPECGTSTNSTQAGYYWATLTLQGIEAEPAQFQLSE</sequence>
<evidence type="ECO:0000256" key="1">
    <source>
        <dbReference type="SAM" id="Phobius"/>
    </source>
</evidence>
<accession>A0ABT8G4F2</accession>
<name>A0ABT8G4F2_9MICO</name>
<reference evidence="2" key="1">
    <citation type="submission" date="2023-06" db="EMBL/GenBank/DDBJ databases">
        <title>SYSU T00b26.</title>
        <authorList>
            <person name="Gao L."/>
            <person name="Fang B.-Z."/>
            <person name="Li W.-J."/>
        </authorList>
    </citation>
    <scope>NUCLEOTIDE SEQUENCE</scope>
    <source>
        <strain evidence="2">SYSU T00b26</strain>
    </source>
</reference>
<organism evidence="2 3">
    <name type="scientific">Demequina zhanjiangensis</name>
    <dbReference type="NCBI Taxonomy" id="3051659"/>
    <lineage>
        <taxon>Bacteria</taxon>
        <taxon>Bacillati</taxon>
        <taxon>Actinomycetota</taxon>
        <taxon>Actinomycetes</taxon>
        <taxon>Micrococcales</taxon>
        <taxon>Demequinaceae</taxon>
        <taxon>Demequina</taxon>
    </lineage>
</organism>
<evidence type="ECO:0000313" key="3">
    <source>
        <dbReference type="Proteomes" id="UP001172738"/>
    </source>
</evidence>
<gene>
    <name evidence="2" type="ORF">QQX04_13125</name>
</gene>
<keyword evidence="1" id="KW-0472">Membrane</keyword>
<comment type="caution">
    <text evidence="2">The sequence shown here is derived from an EMBL/GenBank/DDBJ whole genome shotgun (WGS) entry which is preliminary data.</text>
</comment>
<proteinExistence type="predicted"/>
<dbReference type="EMBL" id="JAUHPV010000009">
    <property type="protein sequence ID" value="MDN4473937.1"/>
    <property type="molecule type" value="Genomic_DNA"/>
</dbReference>
<evidence type="ECO:0000313" key="2">
    <source>
        <dbReference type="EMBL" id="MDN4473937.1"/>
    </source>
</evidence>
<keyword evidence="1" id="KW-1133">Transmembrane helix</keyword>
<keyword evidence="3" id="KW-1185">Reference proteome</keyword>
<dbReference type="Proteomes" id="UP001172738">
    <property type="component" value="Unassembled WGS sequence"/>
</dbReference>